<dbReference type="AlphaFoldDB" id="A0A1X6NAM7"/>
<dbReference type="EMBL" id="KZ110593">
    <property type="protein sequence ID" value="OSX65661.1"/>
    <property type="molecule type" value="Genomic_DNA"/>
</dbReference>
<feature type="transmembrane region" description="Helical" evidence="1">
    <location>
        <begin position="113"/>
        <end position="131"/>
    </location>
</feature>
<accession>A0A1X6NAM7</accession>
<evidence type="ECO:0000313" key="4">
    <source>
        <dbReference type="Proteomes" id="UP000194127"/>
    </source>
</evidence>
<keyword evidence="4" id="KW-1185">Reference proteome</keyword>
<organism evidence="3 4">
    <name type="scientific">Postia placenta MAD-698-R-SB12</name>
    <dbReference type="NCBI Taxonomy" id="670580"/>
    <lineage>
        <taxon>Eukaryota</taxon>
        <taxon>Fungi</taxon>
        <taxon>Dikarya</taxon>
        <taxon>Basidiomycota</taxon>
        <taxon>Agaricomycotina</taxon>
        <taxon>Agaricomycetes</taxon>
        <taxon>Polyporales</taxon>
        <taxon>Adustoporiaceae</taxon>
        <taxon>Rhodonia</taxon>
    </lineage>
</organism>
<dbReference type="Gene3D" id="3.40.50.1820">
    <property type="entry name" value="alpha/beta hydrolase"/>
    <property type="match status" value="1"/>
</dbReference>
<proteinExistence type="predicted"/>
<sequence length="415" mass="47953">MQAAVHPPPLSKTERETLFLRCVAHMAGTNMTTGWFFNSPETSIKRDNMKEWLLWALFSARPDGMKQEWVEEIEDYLTRVEEATGSKLPRGCSETVKSMRTTLDPVVTVHRPLFWYLIVSIVDTITCTLLLRGGFKHFNTSSIRCFPPRWISLLSQPSPQSDLVYWYRPHRSKTKPPVLFLHGIGIGLWPYVTFLREIAAEDPEVGIMAIENLAVSMHITYPPLHRPAMLSALTRVLDHHGLPTFILAAHSYGTVLAAHILRDAPLAARVASTLLVDPIPFLLYLPAVAYNFVYREPRTANEWQLWYFASRDPDIARALSRHFFWFENMLWKDDLDGRSCAIVLCGRDQIVDAKQVRRYLTGTDETTFRWEKDGLEVLYYPDLDHSQQFDYPDRRQPMVKIISRFLHEGYDGRKI</sequence>
<dbReference type="STRING" id="670580.A0A1X6NAM7"/>
<evidence type="ECO:0000259" key="2">
    <source>
        <dbReference type="Pfam" id="PF12697"/>
    </source>
</evidence>
<dbReference type="Pfam" id="PF12697">
    <property type="entry name" value="Abhydrolase_6"/>
    <property type="match status" value="1"/>
</dbReference>
<evidence type="ECO:0000313" key="3">
    <source>
        <dbReference type="EMBL" id="OSX65661.1"/>
    </source>
</evidence>
<dbReference type="InterPro" id="IPR029058">
    <property type="entry name" value="AB_hydrolase_fold"/>
</dbReference>
<dbReference type="InterPro" id="IPR000073">
    <property type="entry name" value="AB_hydrolase_1"/>
</dbReference>
<reference evidence="3 4" key="1">
    <citation type="submission" date="2017-04" db="EMBL/GenBank/DDBJ databases">
        <title>Genome Sequence of the Model Brown-Rot Fungus Postia placenta SB12.</title>
        <authorList>
            <consortium name="DOE Joint Genome Institute"/>
            <person name="Gaskell J."/>
            <person name="Kersten P."/>
            <person name="Larrondo L.F."/>
            <person name="Canessa P."/>
            <person name="Martinez D."/>
            <person name="Hibbett D."/>
            <person name="Schmoll M."/>
            <person name="Kubicek C.P."/>
            <person name="Martinez A.T."/>
            <person name="Yadav J."/>
            <person name="Master E."/>
            <person name="Magnuson J.K."/>
            <person name="James T."/>
            <person name="Yaver D."/>
            <person name="Berka R."/>
            <person name="Labutti K."/>
            <person name="Lipzen A."/>
            <person name="Aerts A."/>
            <person name="Barry K."/>
            <person name="Henrissat B."/>
            <person name="Blanchette R."/>
            <person name="Grigoriev I."/>
            <person name="Cullen D."/>
        </authorList>
    </citation>
    <scope>NUCLEOTIDE SEQUENCE [LARGE SCALE GENOMIC DNA]</scope>
    <source>
        <strain evidence="3 4">MAD-698-R-SB12</strain>
    </source>
</reference>
<keyword evidence="1" id="KW-0472">Membrane</keyword>
<dbReference type="RefSeq" id="XP_024342455.1">
    <property type="nucleotide sequence ID" value="XM_024482351.1"/>
</dbReference>
<feature type="domain" description="AB hydrolase-1" evidence="2">
    <location>
        <begin position="178"/>
        <end position="393"/>
    </location>
</feature>
<dbReference type="PANTHER" id="PTHR37471">
    <property type="entry name" value="UNNAMED PRODUCT"/>
    <property type="match status" value="1"/>
</dbReference>
<name>A0A1X6NAM7_9APHY</name>
<gene>
    <name evidence="3" type="ORF">POSPLADRAFT_1069490</name>
</gene>
<keyword evidence="1" id="KW-1133">Transmembrane helix</keyword>
<dbReference type="GeneID" id="36327301"/>
<evidence type="ECO:0000256" key="1">
    <source>
        <dbReference type="SAM" id="Phobius"/>
    </source>
</evidence>
<dbReference type="PANTHER" id="PTHR37471:SF1">
    <property type="entry name" value="AB HYDROLASE-1 DOMAIN-CONTAINING PROTEIN"/>
    <property type="match status" value="1"/>
</dbReference>
<dbReference type="Proteomes" id="UP000194127">
    <property type="component" value="Unassembled WGS sequence"/>
</dbReference>
<dbReference type="OrthoDB" id="6431331at2759"/>
<dbReference type="SUPFAM" id="SSF53474">
    <property type="entry name" value="alpha/beta-Hydrolases"/>
    <property type="match status" value="1"/>
</dbReference>
<keyword evidence="1" id="KW-0812">Transmembrane</keyword>
<protein>
    <recommendedName>
        <fullName evidence="2">AB hydrolase-1 domain-containing protein</fullName>
    </recommendedName>
</protein>